<proteinExistence type="predicted"/>
<gene>
    <name evidence="1" type="ORF">ACFQ5N_00765</name>
</gene>
<comment type="caution">
    <text evidence="1">The sequence shown here is derived from an EMBL/GenBank/DDBJ whole genome shotgun (WGS) entry which is preliminary data.</text>
</comment>
<dbReference type="Proteomes" id="UP001597241">
    <property type="component" value="Unassembled WGS sequence"/>
</dbReference>
<name>A0ABW3WJW6_9FLAO</name>
<reference evidence="2" key="1">
    <citation type="journal article" date="2019" name="Int. J. Syst. Evol. Microbiol.">
        <title>The Global Catalogue of Microorganisms (GCM) 10K type strain sequencing project: providing services to taxonomists for standard genome sequencing and annotation.</title>
        <authorList>
            <consortium name="The Broad Institute Genomics Platform"/>
            <consortium name="The Broad Institute Genome Sequencing Center for Infectious Disease"/>
            <person name="Wu L."/>
            <person name="Ma J."/>
        </authorList>
    </citation>
    <scope>NUCLEOTIDE SEQUENCE [LARGE SCALE GENOMIC DNA]</scope>
    <source>
        <strain evidence="2">CCUG 62221</strain>
    </source>
</reference>
<keyword evidence="2" id="KW-1185">Reference proteome</keyword>
<organism evidence="1 2">
    <name type="scientific">Lutibacter holmesii</name>
    <dbReference type="NCBI Taxonomy" id="1137985"/>
    <lineage>
        <taxon>Bacteria</taxon>
        <taxon>Pseudomonadati</taxon>
        <taxon>Bacteroidota</taxon>
        <taxon>Flavobacteriia</taxon>
        <taxon>Flavobacteriales</taxon>
        <taxon>Flavobacteriaceae</taxon>
        <taxon>Lutibacter</taxon>
    </lineage>
</organism>
<protein>
    <submittedName>
        <fullName evidence="1">DUF2490 domain-containing protein</fullName>
    </submittedName>
</protein>
<dbReference type="EMBL" id="JBHTMV010000001">
    <property type="protein sequence ID" value="MFD1292350.1"/>
    <property type="molecule type" value="Genomic_DNA"/>
</dbReference>
<sequence length="244" mass="29183">MKLNHYQFIIIIALFSNFQILGQDTENGVTSQYWADYSPSTKISEKVNFEGTIGYRTNSPQLWNRYFIKGKFKYKRKKNIKNKLFYSEQFSAGLGVYYTNNFYVSDRIEIIPVQSYSLTWPNTNKLKLNHNFDLEERFELNTKNWKNNFGLRLSYEPTLTLYFQGNSTEFRKGFYLPVSLYLYWNLIDVQQFNDRIRVTPGIGYAFSPKWKGAFLIGYNYSKVTKDENFYKSDVIFRFRVYHNL</sequence>
<accession>A0ABW3WJW6</accession>
<dbReference type="Pfam" id="PF10677">
    <property type="entry name" value="DUF2490"/>
    <property type="match status" value="1"/>
</dbReference>
<evidence type="ECO:0000313" key="1">
    <source>
        <dbReference type="EMBL" id="MFD1292350.1"/>
    </source>
</evidence>
<evidence type="ECO:0000313" key="2">
    <source>
        <dbReference type="Proteomes" id="UP001597241"/>
    </source>
</evidence>
<dbReference type="RefSeq" id="WP_386806910.1">
    <property type="nucleotide sequence ID" value="NZ_JBHTMV010000001.1"/>
</dbReference>
<dbReference type="InterPro" id="IPR019619">
    <property type="entry name" value="DUF2490"/>
</dbReference>